<dbReference type="GO" id="GO:0000160">
    <property type="term" value="P:phosphorelay signal transduction system"/>
    <property type="evidence" value="ECO:0007669"/>
    <property type="project" value="InterPro"/>
</dbReference>
<dbReference type="EMBL" id="JABRWO010000002">
    <property type="protein sequence ID" value="MBA2113920.1"/>
    <property type="molecule type" value="Genomic_DNA"/>
</dbReference>
<evidence type="ECO:0000259" key="2">
    <source>
        <dbReference type="PROSITE" id="PS50110"/>
    </source>
</evidence>
<evidence type="ECO:0000313" key="4">
    <source>
        <dbReference type="Proteomes" id="UP000551616"/>
    </source>
</evidence>
<dbReference type="PROSITE" id="PS50110">
    <property type="entry name" value="RESPONSE_REGULATORY"/>
    <property type="match status" value="1"/>
</dbReference>
<evidence type="ECO:0000256" key="1">
    <source>
        <dbReference type="PROSITE-ProRule" id="PRU00169"/>
    </source>
</evidence>
<dbReference type="InterPro" id="IPR051015">
    <property type="entry name" value="EvgA-like"/>
</dbReference>
<keyword evidence="3" id="KW-0378">Hydrolase</keyword>
<dbReference type="GO" id="GO:0008984">
    <property type="term" value="F:protein-glutamate methylesterase activity"/>
    <property type="evidence" value="ECO:0007669"/>
    <property type="project" value="UniProtKB-EC"/>
</dbReference>
<dbReference type="Pfam" id="PF00072">
    <property type="entry name" value="Response_reg"/>
    <property type="match status" value="1"/>
</dbReference>
<dbReference type="SMART" id="SM00448">
    <property type="entry name" value="REC"/>
    <property type="match status" value="1"/>
</dbReference>
<comment type="caution">
    <text evidence="3">The sequence shown here is derived from an EMBL/GenBank/DDBJ whole genome shotgun (WGS) entry which is preliminary data.</text>
</comment>
<dbReference type="Proteomes" id="UP000551616">
    <property type="component" value="Unassembled WGS sequence"/>
</dbReference>
<dbReference type="InterPro" id="IPR011006">
    <property type="entry name" value="CheY-like_superfamily"/>
</dbReference>
<protein>
    <submittedName>
        <fullName evidence="3">Chemotaxis response regulator protein-glutamate methylesterase</fullName>
        <ecNumber evidence="3">3.1.1.61</ecNumber>
    </submittedName>
</protein>
<reference evidence="3 4" key="1">
    <citation type="submission" date="2020-05" db="EMBL/GenBank/DDBJ databases">
        <title>Bremerella alba sp. nov., a novel planctomycete isolated from the surface of the macroalga Fucus spiralis.</title>
        <authorList>
            <person name="Godinho O."/>
            <person name="Botelho R."/>
            <person name="Albuquerque L."/>
            <person name="Wiegand S."/>
            <person name="Da Costa M.S."/>
            <person name="Lobo-Da-Cunha A."/>
            <person name="Jogler C."/>
            <person name="Lage O.M."/>
        </authorList>
    </citation>
    <scope>NUCLEOTIDE SEQUENCE [LARGE SCALE GENOMIC DNA]</scope>
    <source>
        <strain evidence="3 4">FF15</strain>
    </source>
</reference>
<dbReference type="Gene3D" id="3.40.50.2300">
    <property type="match status" value="1"/>
</dbReference>
<dbReference type="CDD" id="cd00156">
    <property type="entry name" value="REC"/>
    <property type="match status" value="1"/>
</dbReference>
<keyword evidence="4" id="KW-1185">Reference proteome</keyword>
<dbReference type="EC" id="3.1.1.61" evidence="3"/>
<feature type="domain" description="Response regulatory" evidence="2">
    <location>
        <begin position="3"/>
        <end position="121"/>
    </location>
</feature>
<proteinExistence type="predicted"/>
<evidence type="ECO:0000313" key="3">
    <source>
        <dbReference type="EMBL" id="MBA2113920.1"/>
    </source>
</evidence>
<dbReference type="AlphaFoldDB" id="A0A7V8V2T9"/>
<dbReference type="RefSeq" id="WP_207395396.1">
    <property type="nucleotide sequence ID" value="NZ_JABRWO010000002.1"/>
</dbReference>
<name>A0A7V8V2T9_9BACT</name>
<feature type="modified residue" description="4-aspartylphosphate" evidence="1">
    <location>
        <position position="56"/>
    </location>
</feature>
<dbReference type="PANTHER" id="PTHR45566:SF1">
    <property type="entry name" value="HTH-TYPE TRANSCRIPTIONAL REGULATOR YHJB-RELATED"/>
    <property type="match status" value="1"/>
</dbReference>
<dbReference type="InterPro" id="IPR001789">
    <property type="entry name" value="Sig_transdc_resp-reg_receiver"/>
</dbReference>
<gene>
    <name evidence="3" type="primary">cheB_1</name>
    <name evidence="3" type="ORF">HOV93_10730</name>
</gene>
<dbReference type="SUPFAM" id="SSF52172">
    <property type="entry name" value="CheY-like"/>
    <property type="match status" value="1"/>
</dbReference>
<keyword evidence="1" id="KW-0597">Phosphoprotein</keyword>
<dbReference type="PANTHER" id="PTHR45566">
    <property type="entry name" value="HTH-TYPE TRANSCRIPTIONAL REGULATOR YHJB-RELATED"/>
    <property type="match status" value="1"/>
</dbReference>
<accession>A0A7V8V2T9</accession>
<sequence>MPTILIVDDTPVDLHLIEAILKKDAANDSIAKAGHGMEALEKLHAIHDEVDLVVTDLNMPEMNGLELVMRMQTIYPEIPVILTTAHGSEQLAIQALEQGATCYVPKSHIAERLIATVQQVRALGVAEKNYERLTDSMRTAEFTFELQNDPALFERLVEMLQQICGSLGLCEDSGQVRLGMALEGVLFNACYRGNLELSLDEIDQLQLGDPEALSWSNLAG</sequence>
<organism evidence="3 4">
    <name type="scientific">Bremerella alba</name>
    <dbReference type="NCBI Taxonomy" id="980252"/>
    <lineage>
        <taxon>Bacteria</taxon>
        <taxon>Pseudomonadati</taxon>
        <taxon>Planctomycetota</taxon>
        <taxon>Planctomycetia</taxon>
        <taxon>Pirellulales</taxon>
        <taxon>Pirellulaceae</taxon>
        <taxon>Bremerella</taxon>
    </lineage>
</organism>